<keyword evidence="3" id="KW-0808">Transferase</keyword>
<keyword evidence="4" id="KW-0547">Nucleotide-binding</keyword>
<evidence type="ECO:0000259" key="9">
    <source>
        <dbReference type="SMART" id="SM00220"/>
    </source>
</evidence>
<evidence type="ECO:0000256" key="5">
    <source>
        <dbReference type="ARBA" id="ARBA00022777"/>
    </source>
</evidence>
<dbReference type="OrthoDB" id="5979581at2759"/>
<dbReference type="HOGENOM" id="CLU_836990_0_0_1"/>
<proteinExistence type="predicted"/>
<dbReference type="InterPro" id="IPR011009">
    <property type="entry name" value="Kinase-like_dom_sf"/>
</dbReference>
<evidence type="ECO:0000256" key="2">
    <source>
        <dbReference type="ARBA" id="ARBA00022527"/>
    </source>
</evidence>
<dbReference type="EMBL" id="GL698479">
    <property type="protein sequence ID" value="EFY91891.1"/>
    <property type="molecule type" value="Genomic_DNA"/>
</dbReference>
<evidence type="ECO:0000256" key="8">
    <source>
        <dbReference type="ARBA" id="ARBA00048679"/>
    </source>
</evidence>
<dbReference type="SUPFAM" id="SSF56112">
    <property type="entry name" value="Protein kinase-like (PK-like)"/>
    <property type="match status" value="1"/>
</dbReference>
<keyword evidence="6" id="KW-0067">ATP-binding</keyword>
<protein>
    <recommendedName>
        <fullName evidence="1">non-specific serine/threonine protein kinase</fullName>
        <ecNumber evidence="1">2.7.11.1</ecNumber>
    </recommendedName>
</protein>
<feature type="domain" description="Protein kinase" evidence="9">
    <location>
        <begin position="49"/>
        <end position="269"/>
    </location>
</feature>
<dbReference type="GO" id="GO:0004674">
    <property type="term" value="F:protein serine/threonine kinase activity"/>
    <property type="evidence" value="ECO:0007669"/>
    <property type="project" value="UniProtKB-KW"/>
</dbReference>
<dbReference type="InParanoid" id="E9DX28"/>
<dbReference type="InterPro" id="IPR000719">
    <property type="entry name" value="Prot_kinase_dom"/>
</dbReference>
<dbReference type="Proteomes" id="UP000002499">
    <property type="component" value="Unassembled WGS sequence"/>
</dbReference>
<evidence type="ECO:0000256" key="7">
    <source>
        <dbReference type="ARBA" id="ARBA00047899"/>
    </source>
</evidence>
<dbReference type="GO" id="GO:0050684">
    <property type="term" value="P:regulation of mRNA processing"/>
    <property type="evidence" value="ECO:0007669"/>
    <property type="project" value="TreeGrafter"/>
</dbReference>
<gene>
    <name evidence="10" type="ORF">MAC_02176</name>
</gene>
<reference evidence="10 11" key="1">
    <citation type="journal article" date="2011" name="PLoS Genet.">
        <title>Genome sequencing and comparative transcriptomics of the model entomopathogenic fungi Metarhizium anisopliae and M. acridum.</title>
        <authorList>
            <person name="Gao Q."/>
            <person name="Jin K."/>
            <person name="Ying S.H."/>
            <person name="Zhang Y."/>
            <person name="Xiao G."/>
            <person name="Shang Y."/>
            <person name="Duan Z."/>
            <person name="Hu X."/>
            <person name="Xie X.Q."/>
            <person name="Zhou G."/>
            <person name="Peng G."/>
            <person name="Luo Z."/>
            <person name="Huang W."/>
            <person name="Wang B."/>
            <person name="Fang W."/>
            <person name="Wang S."/>
            <person name="Zhong Y."/>
            <person name="Ma L.J."/>
            <person name="St Leger R.J."/>
            <person name="Zhao G.P."/>
            <person name="Pei Y."/>
            <person name="Feng M.G."/>
            <person name="Xia Y."/>
            <person name="Wang C."/>
        </authorList>
    </citation>
    <scope>NUCLEOTIDE SEQUENCE [LARGE SCALE GENOMIC DNA]</scope>
    <source>
        <strain evidence="10 11">CQMa 102</strain>
    </source>
</reference>
<evidence type="ECO:0000313" key="11">
    <source>
        <dbReference type="Proteomes" id="UP000002499"/>
    </source>
</evidence>
<evidence type="ECO:0000256" key="4">
    <source>
        <dbReference type="ARBA" id="ARBA00022741"/>
    </source>
</evidence>
<evidence type="ECO:0000256" key="1">
    <source>
        <dbReference type="ARBA" id="ARBA00012513"/>
    </source>
</evidence>
<dbReference type="SMART" id="SM00220">
    <property type="entry name" value="S_TKc"/>
    <property type="match status" value="1"/>
</dbReference>
<dbReference type="Gene3D" id="3.30.200.20">
    <property type="entry name" value="Phosphorylase Kinase, domain 1"/>
    <property type="match status" value="1"/>
</dbReference>
<comment type="catalytic activity">
    <reaction evidence="8">
        <text>L-seryl-[protein] + ATP = O-phospho-L-seryl-[protein] + ADP + H(+)</text>
        <dbReference type="Rhea" id="RHEA:17989"/>
        <dbReference type="Rhea" id="RHEA-COMP:9863"/>
        <dbReference type="Rhea" id="RHEA-COMP:11604"/>
        <dbReference type="ChEBI" id="CHEBI:15378"/>
        <dbReference type="ChEBI" id="CHEBI:29999"/>
        <dbReference type="ChEBI" id="CHEBI:30616"/>
        <dbReference type="ChEBI" id="CHEBI:83421"/>
        <dbReference type="ChEBI" id="CHEBI:456216"/>
        <dbReference type="EC" id="2.7.11.1"/>
    </reaction>
</comment>
<dbReference type="PANTHER" id="PTHR47634">
    <property type="entry name" value="PROTEIN KINASE DOMAIN-CONTAINING PROTEIN-RELATED"/>
    <property type="match status" value="1"/>
</dbReference>
<comment type="catalytic activity">
    <reaction evidence="7">
        <text>L-threonyl-[protein] + ATP = O-phospho-L-threonyl-[protein] + ADP + H(+)</text>
        <dbReference type="Rhea" id="RHEA:46608"/>
        <dbReference type="Rhea" id="RHEA-COMP:11060"/>
        <dbReference type="Rhea" id="RHEA-COMP:11605"/>
        <dbReference type="ChEBI" id="CHEBI:15378"/>
        <dbReference type="ChEBI" id="CHEBI:30013"/>
        <dbReference type="ChEBI" id="CHEBI:30616"/>
        <dbReference type="ChEBI" id="CHEBI:61977"/>
        <dbReference type="ChEBI" id="CHEBI:456216"/>
        <dbReference type="EC" id="2.7.11.1"/>
    </reaction>
</comment>
<dbReference type="PANTHER" id="PTHR47634:SF9">
    <property type="entry name" value="PROTEIN KINASE DOMAIN-CONTAINING PROTEIN-RELATED"/>
    <property type="match status" value="1"/>
</dbReference>
<dbReference type="InterPro" id="IPR051334">
    <property type="entry name" value="SRPK"/>
</dbReference>
<evidence type="ECO:0000256" key="6">
    <source>
        <dbReference type="ARBA" id="ARBA00022840"/>
    </source>
</evidence>
<accession>E9DX28</accession>
<evidence type="ECO:0000313" key="10">
    <source>
        <dbReference type="EMBL" id="EFY91891.1"/>
    </source>
</evidence>
<keyword evidence="11" id="KW-1185">Reference proteome</keyword>
<dbReference type="GO" id="GO:0005524">
    <property type="term" value="F:ATP binding"/>
    <property type="evidence" value="ECO:0007669"/>
    <property type="project" value="UniProtKB-KW"/>
</dbReference>
<name>E9DX28_METAQ</name>
<dbReference type="AlphaFoldDB" id="E9DX28"/>
<dbReference type="eggNOG" id="KOG1290">
    <property type="taxonomic scope" value="Eukaryota"/>
</dbReference>
<sequence length="332" mass="37421">MCQPTSPPLFPSSLTRQNRIPLTSIPANASSTGGHYPIHLGDELHNRRFRVIHKLGYGGSSIVWLCRDQSQNSPTYVAVKIFVARLQEAECRELLVFKDQNLHYQSRYFCLPKEQFTRESPNGTHLCLVFPVLGPTVDQAAWIFNEEQDVDSVALRKFILPQAIIINFGQAVETAVETPPFSIPTNYAAPEMTVLDEEDYEDEISSVIGERPNPLEGQPVNGNVDTAAARQICKRAFGDDTTAEQEQWAEMLAGLLSVHCYKEGLERMLLVLLAIYERMWTFSFERAHLQPDDSLMMDKGMNLVVSWTLSSVAFKLFKANFRSAFQGAIETQ</sequence>
<keyword evidence="5 10" id="KW-0418">Kinase</keyword>
<keyword evidence="2" id="KW-0723">Serine/threonine-protein kinase</keyword>
<organism evidence="11">
    <name type="scientific">Metarhizium acridum (strain CQMa 102)</name>
    <dbReference type="NCBI Taxonomy" id="655827"/>
    <lineage>
        <taxon>Eukaryota</taxon>
        <taxon>Fungi</taxon>
        <taxon>Dikarya</taxon>
        <taxon>Ascomycota</taxon>
        <taxon>Pezizomycotina</taxon>
        <taxon>Sordariomycetes</taxon>
        <taxon>Hypocreomycetidae</taxon>
        <taxon>Hypocreales</taxon>
        <taxon>Clavicipitaceae</taxon>
        <taxon>Metarhizium</taxon>
    </lineage>
</organism>
<dbReference type="EC" id="2.7.11.1" evidence="1"/>
<evidence type="ECO:0000256" key="3">
    <source>
        <dbReference type="ARBA" id="ARBA00022679"/>
    </source>
</evidence>
<dbReference type="GO" id="GO:0000245">
    <property type="term" value="P:spliceosomal complex assembly"/>
    <property type="evidence" value="ECO:0007669"/>
    <property type="project" value="TreeGrafter"/>
</dbReference>